<evidence type="ECO:0000313" key="2">
    <source>
        <dbReference type="Proteomes" id="UP000613208"/>
    </source>
</evidence>
<accession>A0A916VBS9</accession>
<comment type="caution">
    <text evidence="1">The sequence shown here is derived from an EMBL/GenBank/DDBJ whole genome shotgun (WGS) entry which is preliminary data.</text>
</comment>
<protein>
    <submittedName>
        <fullName evidence="1">Uncharacterized protein</fullName>
    </submittedName>
</protein>
<dbReference type="AlphaFoldDB" id="A0A916VBS9"/>
<dbReference type="EMBL" id="BLYI01000014">
    <property type="protein sequence ID" value="GFO84339.1"/>
    <property type="molecule type" value="Genomic_DNA"/>
</dbReference>
<dbReference type="Proteomes" id="UP000613208">
    <property type="component" value="Unassembled WGS sequence"/>
</dbReference>
<sequence>MINFNKYIYYLNYMKYNMEKETIICRIVNAETNEKHEIVIKDIEYIIIGNYGDKTTNSAGIKSSFHDDRFELCIDPDQYKCIVEDFGTGKINYKKRRIFKDSWMEHSRDFNIYFDADEINFLCKSDKFYVDGKEILY</sequence>
<evidence type="ECO:0000313" key="1">
    <source>
        <dbReference type="EMBL" id="GFO84339.1"/>
    </source>
</evidence>
<reference evidence="1" key="1">
    <citation type="submission" date="2020-06" db="EMBL/GenBank/DDBJ databases">
        <title>Characterization of fructooligosaccharide metabolism and fructooligosaccharide-degrading enzymes in human commensal butyrate producers.</title>
        <authorList>
            <person name="Tanno H."/>
            <person name="Fujii T."/>
            <person name="Hirano K."/>
            <person name="Maeno S."/>
            <person name="Tonozuka T."/>
            <person name="Sakamoto M."/>
            <person name="Ohkuma M."/>
            <person name="Tochio T."/>
            <person name="Endo A."/>
        </authorList>
    </citation>
    <scope>NUCLEOTIDE SEQUENCE</scope>
    <source>
        <strain evidence="1">JCM 17466</strain>
    </source>
</reference>
<proteinExistence type="predicted"/>
<name>A0A916VBS9_9FIRM</name>
<gene>
    <name evidence="1" type="ORF">ANBU17_06860</name>
</gene>
<keyword evidence="2" id="KW-1185">Reference proteome</keyword>
<organism evidence="1 2">
    <name type="scientific">Anaerostipes butyraticus</name>
    <dbReference type="NCBI Taxonomy" id="645466"/>
    <lineage>
        <taxon>Bacteria</taxon>
        <taxon>Bacillati</taxon>
        <taxon>Bacillota</taxon>
        <taxon>Clostridia</taxon>
        <taxon>Lachnospirales</taxon>
        <taxon>Lachnospiraceae</taxon>
        <taxon>Anaerostipes</taxon>
    </lineage>
</organism>